<dbReference type="Pfam" id="PF00397">
    <property type="entry name" value="WW"/>
    <property type="match status" value="2"/>
</dbReference>
<evidence type="ECO:0000259" key="3">
    <source>
        <dbReference type="PROSITE" id="PS51676"/>
    </source>
</evidence>
<dbReference type="PANTHER" id="PTHR11864">
    <property type="entry name" value="PRE-MRNA-PROCESSING PROTEIN PRP40"/>
    <property type="match status" value="1"/>
</dbReference>
<dbReference type="SUPFAM" id="SSF81698">
    <property type="entry name" value="FF domain"/>
    <property type="match status" value="3"/>
</dbReference>
<name>A0A1Q3AEU6_ZYGRO</name>
<dbReference type="PANTHER" id="PTHR11864:SF0">
    <property type="entry name" value="PRP40 PRE-MRNA PROCESSING FACTOR 40 HOMOLOG A (YEAST)"/>
    <property type="match status" value="1"/>
</dbReference>
<dbReference type="PROSITE" id="PS01159">
    <property type="entry name" value="WW_DOMAIN_1"/>
    <property type="match status" value="1"/>
</dbReference>
<dbReference type="EMBL" id="BDGX01000038">
    <property type="protein sequence ID" value="GAV54289.1"/>
    <property type="molecule type" value="Genomic_DNA"/>
</dbReference>
<feature type="compositionally biased region" description="Pro residues" evidence="1">
    <location>
        <begin position="543"/>
        <end position="554"/>
    </location>
</feature>
<sequence length="570" mass="67479">MSSESLWKEAKDTNGRTYYYNTKTGESKWDKPRELLSEQELILAKHGWKSSKTSDGKLYYYNSQTKSSRWELPELPELREEANKKDTRETPETKETVHETANRYANPSQILHTSKKPKDEAKREFIQMLQDNQVDSIWSFSKIISELGSKDPRYWMVEDDPLYRQQLFEEYFTSRSEEQLLKERTETSKFNEAFWKMLKTKPQIQYYTRWSTAKRLIANEPIYKHSVVKESAKKQRFLEYVTSLREEHEGSEQQLKSQALKELQDYLENILLSSDTGTNGSSNEIPLMKWQSLANNYLFEKNKRYMANKHFKVLTHEDVLQVYMEIAKRVEKDLEDKLATIHKINYTKDRIARDGFKQLLRSPDIKIRANSKWQDIYPLIKNDPRFLRMVGTSGSSPLDLFLDVVEEKSITVAAQRSIAQNVLIEKGFKWDEKDAENDRQTIRGHLRDGEQFTNVDDYDMDLIIDQLVQLQGERQRKQKALDQRAFEEKKHFFKLMLRRIYGVVKPKPSAWEVALNDFQHTREYRELTDEHVKRQLFDDFTPEVPPTRPKPSVPSNPKKRPLGPDIELDY</sequence>
<comment type="caution">
    <text evidence="4">The sequence shown here is derived from an EMBL/GenBank/DDBJ whole genome shotgun (WGS) entry which is preliminary data.</text>
</comment>
<evidence type="ECO:0000313" key="5">
    <source>
        <dbReference type="Proteomes" id="UP000187013"/>
    </source>
</evidence>
<dbReference type="InterPro" id="IPR001202">
    <property type="entry name" value="WW_dom"/>
</dbReference>
<feature type="domain" description="FF" evidence="3">
    <location>
        <begin position="348"/>
        <end position="407"/>
    </location>
</feature>
<dbReference type="SMART" id="SM00456">
    <property type="entry name" value="WW"/>
    <property type="match status" value="2"/>
</dbReference>
<evidence type="ECO:0000256" key="1">
    <source>
        <dbReference type="SAM" id="MobiDB-lite"/>
    </source>
</evidence>
<dbReference type="GO" id="GO:0045292">
    <property type="term" value="P:mRNA cis splicing, via spliceosome"/>
    <property type="evidence" value="ECO:0007669"/>
    <property type="project" value="InterPro"/>
</dbReference>
<evidence type="ECO:0008006" key="6">
    <source>
        <dbReference type="Google" id="ProtNLM"/>
    </source>
</evidence>
<feature type="region of interest" description="Disordered" evidence="1">
    <location>
        <begin position="71"/>
        <end position="100"/>
    </location>
</feature>
<dbReference type="CDD" id="cd00201">
    <property type="entry name" value="WW"/>
    <property type="match status" value="2"/>
</dbReference>
<dbReference type="InterPro" id="IPR036517">
    <property type="entry name" value="FF_domain_sf"/>
</dbReference>
<feature type="region of interest" description="Disordered" evidence="1">
    <location>
        <begin position="537"/>
        <end position="570"/>
    </location>
</feature>
<dbReference type="GO" id="GO:0071004">
    <property type="term" value="C:U2-type prespliceosome"/>
    <property type="evidence" value="ECO:0007669"/>
    <property type="project" value="TreeGrafter"/>
</dbReference>
<dbReference type="Gene3D" id="2.20.70.10">
    <property type="match status" value="2"/>
</dbReference>
<dbReference type="GO" id="GO:0003723">
    <property type="term" value="F:RNA binding"/>
    <property type="evidence" value="ECO:0007669"/>
    <property type="project" value="TreeGrafter"/>
</dbReference>
<dbReference type="GO" id="GO:0005685">
    <property type="term" value="C:U1 snRNP"/>
    <property type="evidence" value="ECO:0007669"/>
    <property type="project" value="TreeGrafter"/>
</dbReference>
<dbReference type="AlphaFoldDB" id="A0A1Q3AEU6"/>
<dbReference type="PROSITE" id="PS51676">
    <property type="entry name" value="FF"/>
    <property type="match status" value="1"/>
</dbReference>
<feature type="domain" description="WW" evidence="2">
    <location>
        <begin position="47"/>
        <end position="75"/>
    </location>
</feature>
<feature type="domain" description="WW" evidence="2">
    <location>
        <begin position="1"/>
        <end position="34"/>
    </location>
</feature>
<proteinExistence type="predicted"/>
<dbReference type="Pfam" id="PF01846">
    <property type="entry name" value="FF"/>
    <property type="match status" value="3"/>
</dbReference>
<dbReference type="Gene3D" id="1.10.10.440">
    <property type="entry name" value="FF domain"/>
    <property type="match status" value="4"/>
</dbReference>
<dbReference type="InterPro" id="IPR002713">
    <property type="entry name" value="FF_domain"/>
</dbReference>
<dbReference type="PROSITE" id="PS50020">
    <property type="entry name" value="WW_DOMAIN_2"/>
    <property type="match status" value="2"/>
</dbReference>
<dbReference type="OrthoDB" id="187617at2759"/>
<gene>
    <name evidence="4" type="ORF">ZYGR_0AL00210</name>
</gene>
<organism evidence="4 5">
    <name type="scientific">Zygosaccharomyces rouxii</name>
    <dbReference type="NCBI Taxonomy" id="4956"/>
    <lineage>
        <taxon>Eukaryota</taxon>
        <taxon>Fungi</taxon>
        <taxon>Dikarya</taxon>
        <taxon>Ascomycota</taxon>
        <taxon>Saccharomycotina</taxon>
        <taxon>Saccharomycetes</taxon>
        <taxon>Saccharomycetales</taxon>
        <taxon>Saccharomycetaceae</taxon>
        <taxon>Zygosaccharomyces</taxon>
    </lineage>
</organism>
<dbReference type="InterPro" id="IPR036020">
    <property type="entry name" value="WW_dom_sf"/>
</dbReference>
<dbReference type="Proteomes" id="UP000187013">
    <property type="component" value="Unassembled WGS sequence"/>
</dbReference>
<reference evidence="4 5" key="1">
    <citation type="submission" date="2016-08" db="EMBL/GenBank/DDBJ databases">
        <title>Draft genome sequence of allopolyploid Zygosaccharomyces rouxii.</title>
        <authorList>
            <person name="Watanabe J."/>
            <person name="Uehara K."/>
            <person name="Mogi Y."/>
            <person name="Tsukioka Y."/>
        </authorList>
    </citation>
    <scope>NUCLEOTIDE SEQUENCE [LARGE SCALE GENOMIC DNA]</scope>
    <source>
        <strain evidence="4 5">NBRC 110957</strain>
    </source>
</reference>
<accession>A0A1Q3AEU6</accession>
<dbReference type="InterPro" id="IPR039726">
    <property type="entry name" value="Prp40-like"/>
</dbReference>
<evidence type="ECO:0000313" key="4">
    <source>
        <dbReference type="EMBL" id="GAV54289.1"/>
    </source>
</evidence>
<dbReference type="SMART" id="SM00441">
    <property type="entry name" value="FF"/>
    <property type="match status" value="4"/>
</dbReference>
<evidence type="ECO:0000259" key="2">
    <source>
        <dbReference type="PROSITE" id="PS50020"/>
    </source>
</evidence>
<dbReference type="SUPFAM" id="SSF51045">
    <property type="entry name" value="WW domain"/>
    <property type="match status" value="2"/>
</dbReference>
<protein>
    <recommendedName>
        <fullName evidence="6">Pre-mRNA-processing protein PRP40</fullName>
    </recommendedName>
</protein>